<dbReference type="Proteomes" id="UP000006028">
    <property type="component" value="Unassembled WGS sequence"/>
</dbReference>
<proteinExistence type="predicted"/>
<dbReference type="EMBL" id="AECU01000225">
    <property type="protein sequence ID" value="EFQ05400.1"/>
    <property type="molecule type" value="Genomic_DNA"/>
</dbReference>
<accession>E2ZN43</accession>
<evidence type="ECO:0000313" key="2">
    <source>
        <dbReference type="Proteomes" id="UP000006028"/>
    </source>
</evidence>
<feature type="non-terminal residue" evidence="1">
    <location>
        <position position="1"/>
    </location>
</feature>
<gene>
    <name evidence="1" type="ORF">HMPREF9436_03121</name>
</gene>
<protein>
    <submittedName>
        <fullName evidence="1">Uncharacterized protein</fullName>
    </submittedName>
</protein>
<dbReference type="HOGENOM" id="CLU_3226276_0_0_9"/>
<comment type="caution">
    <text evidence="1">The sequence shown here is derived from an EMBL/GenBank/DDBJ whole genome shotgun (WGS) entry which is preliminary data.</text>
</comment>
<evidence type="ECO:0000313" key="1">
    <source>
        <dbReference type="EMBL" id="EFQ05400.1"/>
    </source>
</evidence>
<organism evidence="1 2">
    <name type="scientific">Faecalibacterium cf. prausnitzii KLE1255</name>
    <dbReference type="NCBI Taxonomy" id="748224"/>
    <lineage>
        <taxon>Bacteria</taxon>
        <taxon>Bacillati</taxon>
        <taxon>Bacillota</taxon>
        <taxon>Clostridia</taxon>
        <taxon>Eubacteriales</taxon>
        <taxon>Oscillospiraceae</taxon>
        <taxon>Faecalibacterium</taxon>
    </lineage>
</organism>
<dbReference type="AlphaFoldDB" id="E2ZN43"/>
<name>E2ZN43_9FIRM</name>
<reference evidence="1 2" key="1">
    <citation type="submission" date="2010-08" db="EMBL/GenBank/DDBJ databases">
        <authorList>
            <person name="Weinstock G."/>
            <person name="Sodergren E."/>
            <person name="Clifton S."/>
            <person name="Fulton L."/>
            <person name="Fulton B."/>
            <person name="Courtney L."/>
            <person name="Fronick C."/>
            <person name="Harrison M."/>
            <person name="Strong C."/>
            <person name="Farmer C."/>
            <person name="Delahaunty K."/>
            <person name="Markovic C."/>
            <person name="Hall O."/>
            <person name="Minx P."/>
            <person name="Tomlinson C."/>
            <person name="Mitreva M."/>
            <person name="Hou S."/>
            <person name="Chen J."/>
            <person name="Wollam A."/>
            <person name="Pepin K.H."/>
            <person name="Johnson M."/>
            <person name="Bhonagiri V."/>
            <person name="Zhang X."/>
            <person name="Suruliraj S."/>
            <person name="Warren W."/>
            <person name="Chinwalla A."/>
            <person name="Mardis E.R."/>
            <person name="Wilson R.K."/>
        </authorList>
    </citation>
    <scope>NUCLEOTIDE SEQUENCE [LARGE SCALE GENOMIC DNA]</scope>
    <source>
        <strain evidence="1 2">KLE1255</strain>
    </source>
</reference>
<sequence>ATDLPLFLCSAIKRVAASSTTSRQKENAAQWRHKDFIILQPSH</sequence>